<proteinExistence type="predicted"/>
<accession>A0ABY5BW21</accession>
<feature type="domain" description="VOC" evidence="1">
    <location>
        <begin position="5"/>
        <end position="124"/>
    </location>
</feature>
<evidence type="ECO:0000313" key="3">
    <source>
        <dbReference type="Proteomes" id="UP001056164"/>
    </source>
</evidence>
<sequence>MRVKDVDQVVITVDDLEAARGFYHEVLDLPVLAETETKLLFQLGKQTLVCQLPTAAGLQSAHPTVGSTTLSILVKDSLATIEAHLANYFIDIVAGPLDRQLTKHQGHSLLINDPAGNLIEIKESQSN</sequence>
<dbReference type="SUPFAM" id="SSF54593">
    <property type="entry name" value="Glyoxalase/Bleomycin resistance protein/Dihydroxybiphenyl dioxygenase"/>
    <property type="match status" value="1"/>
</dbReference>
<dbReference type="Proteomes" id="UP001056164">
    <property type="component" value="Chromosome"/>
</dbReference>
<evidence type="ECO:0000259" key="1">
    <source>
        <dbReference type="PROSITE" id="PS51819"/>
    </source>
</evidence>
<evidence type="ECO:0000313" key="2">
    <source>
        <dbReference type="EMBL" id="USS90699.1"/>
    </source>
</evidence>
<name>A0ABY5BW21_9LACO</name>
<dbReference type="InterPro" id="IPR037523">
    <property type="entry name" value="VOC_core"/>
</dbReference>
<dbReference type="EMBL" id="CP097121">
    <property type="protein sequence ID" value="USS90699.1"/>
    <property type="molecule type" value="Genomic_DNA"/>
</dbReference>
<reference evidence="2" key="1">
    <citation type="submission" date="2022-05" db="EMBL/GenBank/DDBJ databases">
        <authorList>
            <person name="Oliphant S.A."/>
            <person name="Watson-Haigh N.S."/>
            <person name="Sumby K.M."/>
            <person name="Gardner J.M."/>
            <person name="Jiranek V."/>
        </authorList>
    </citation>
    <scope>NUCLEOTIDE SEQUENCE</scope>
    <source>
        <strain evidence="2">KI4_A6</strain>
    </source>
</reference>
<dbReference type="RefSeq" id="WP_252795212.1">
    <property type="nucleotide sequence ID" value="NZ_CP097121.1"/>
</dbReference>
<dbReference type="PROSITE" id="PS51819">
    <property type="entry name" value="VOC"/>
    <property type="match status" value="1"/>
</dbReference>
<dbReference type="Gene3D" id="3.10.180.10">
    <property type="entry name" value="2,3-Dihydroxybiphenyl 1,2-Dioxygenase, domain 1"/>
    <property type="match status" value="1"/>
</dbReference>
<organism evidence="2 3">
    <name type="scientific">Fructilactobacillus carniphilus</name>
    <dbReference type="NCBI Taxonomy" id="2940297"/>
    <lineage>
        <taxon>Bacteria</taxon>
        <taxon>Bacillati</taxon>
        <taxon>Bacillota</taxon>
        <taxon>Bacilli</taxon>
        <taxon>Lactobacillales</taxon>
        <taxon>Lactobacillaceae</taxon>
        <taxon>Fructilactobacillus</taxon>
    </lineage>
</organism>
<dbReference type="Pfam" id="PF00903">
    <property type="entry name" value="Glyoxalase"/>
    <property type="match status" value="1"/>
</dbReference>
<keyword evidence="3" id="KW-1185">Reference proteome</keyword>
<dbReference type="InterPro" id="IPR029068">
    <property type="entry name" value="Glyas_Bleomycin-R_OHBP_Dase"/>
</dbReference>
<dbReference type="InterPro" id="IPR004360">
    <property type="entry name" value="Glyas_Fos-R_dOase_dom"/>
</dbReference>
<protein>
    <submittedName>
        <fullName evidence="2">VOC family protein</fullName>
    </submittedName>
</protein>
<gene>
    <name evidence="2" type="ORF">M3M37_00250</name>
</gene>